<dbReference type="AlphaFoldDB" id="A0A9W8IS21"/>
<dbReference type="Pfam" id="PF22893">
    <property type="entry name" value="ULD_2"/>
    <property type="match status" value="1"/>
</dbReference>
<name>A0A9W8IS21_9AGAR</name>
<protein>
    <recommendedName>
        <fullName evidence="2">Ubiquitin-like domain-containing protein</fullName>
    </recommendedName>
</protein>
<evidence type="ECO:0000313" key="4">
    <source>
        <dbReference type="Proteomes" id="UP001140091"/>
    </source>
</evidence>
<feature type="region of interest" description="Disordered" evidence="1">
    <location>
        <begin position="31"/>
        <end position="59"/>
    </location>
</feature>
<evidence type="ECO:0000313" key="3">
    <source>
        <dbReference type="EMBL" id="KAJ2921735.1"/>
    </source>
</evidence>
<feature type="non-terminal residue" evidence="3">
    <location>
        <position position="1"/>
    </location>
</feature>
<evidence type="ECO:0000259" key="2">
    <source>
        <dbReference type="Pfam" id="PF22893"/>
    </source>
</evidence>
<reference evidence="3" key="1">
    <citation type="submission" date="2022-06" db="EMBL/GenBank/DDBJ databases">
        <title>Genome Sequence of Candolleomyces eurysporus.</title>
        <authorList>
            <person name="Buettner E."/>
        </authorList>
    </citation>
    <scope>NUCLEOTIDE SEQUENCE</scope>
    <source>
        <strain evidence="3">VTCC 930004</strain>
    </source>
</reference>
<feature type="domain" description="Ubiquitin-like" evidence="2">
    <location>
        <begin position="111"/>
        <end position="149"/>
    </location>
</feature>
<sequence length="154" mass="17166">MDRTGNSPPKKGKGWRMAFLPLLGRRFLRLRRGKDTGNPPSGDEQPAPSSGSQMFSQSSNFSIGHGATFNNVAGNLVVYNNNSAESREAELLRMLQLLQRRLPRAMGFTNANGVFITDALGETFTLPWSIVATYEDLHNTLSKHFEGKVEQRKR</sequence>
<dbReference type="EMBL" id="JANBPK010001556">
    <property type="protein sequence ID" value="KAJ2921735.1"/>
    <property type="molecule type" value="Genomic_DNA"/>
</dbReference>
<comment type="caution">
    <text evidence="3">The sequence shown here is derived from an EMBL/GenBank/DDBJ whole genome shotgun (WGS) entry which is preliminary data.</text>
</comment>
<accession>A0A9W8IS21</accession>
<dbReference type="InterPro" id="IPR054464">
    <property type="entry name" value="ULD_fung"/>
</dbReference>
<gene>
    <name evidence="3" type="ORF">H1R20_g15362</name>
</gene>
<organism evidence="3 4">
    <name type="scientific">Candolleomyces eurysporus</name>
    <dbReference type="NCBI Taxonomy" id="2828524"/>
    <lineage>
        <taxon>Eukaryota</taxon>
        <taxon>Fungi</taxon>
        <taxon>Dikarya</taxon>
        <taxon>Basidiomycota</taxon>
        <taxon>Agaricomycotina</taxon>
        <taxon>Agaricomycetes</taxon>
        <taxon>Agaricomycetidae</taxon>
        <taxon>Agaricales</taxon>
        <taxon>Agaricineae</taxon>
        <taxon>Psathyrellaceae</taxon>
        <taxon>Candolleomyces</taxon>
    </lineage>
</organism>
<proteinExistence type="predicted"/>
<keyword evidence="4" id="KW-1185">Reference proteome</keyword>
<dbReference type="Proteomes" id="UP001140091">
    <property type="component" value="Unassembled WGS sequence"/>
</dbReference>
<feature type="compositionally biased region" description="Low complexity" evidence="1">
    <location>
        <begin position="49"/>
        <end position="59"/>
    </location>
</feature>
<evidence type="ECO:0000256" key="1">
    <source>
        <dbReference type="SAM" id="MobiDB-lite"/>
    </source>
</evidence>